<keyword evidence="3" id="KW-0547">Nucleotide-binding</keyword>
<dbReference type="RefSeq" id="WP_156006071.1">
    <property type="nucleotide sequence ID" value="NZ_CP046276.1"/>
</dbReference>
<dbReference type="PANTHER" id="PTHR42711:SF5">
    <property type="entry name" value="ABC TRANSPORTER ATP-BINDING PROTEIN NATA"/>
    <property type="match status" value="1"/>
</dbReference>
<dbReference type="OrthoDB" id="9779029at2"/>
<evidence type="ECO:0000256" key="3">
    <source>
        <dbReference type="ARBA" id="ARBA00022741"/>
    </source>
</evidence>
<accession>A0A6I6CCC6</accession>
<evidence type="ECO:0000256" key="1">
    <source>
        <dbReference type="ARBA" id="ARBA00005417"/>
    </source>
</evidence>
<organism evidence="6 7">
    <name type="scientific">Spiroplasma tabanidicola</name>
    <dbReference type="NCBI Taxonomy" id="324079"/>
    <lineage>
        <taxon>Bacteria</taxon>
        <taxon>Bacillati</taxon>
        <taxon>Mycoplasmatota</taxon>
        <taxon>Mollicutes</taxon>
        <taxon>Entomoplasmatales</taxon>
        <taxon>Spiroplasmataceae</taxon>
        <taxon>Spiroplasma</taxon>
    </lineage>
</organism>
<evidence type="ECO:0000259" key="5">
    <source>
        <dbReference type="PROSITE" id="PS50893"/>
    </source>
</evidence>
<evidence type="ECO:0000256" key="4">
    <source>
        <dbReference type="ARBA" id="ARBA00022840"/>
    </source>
</evidence>
<dbReference type="CDD" id="cd03230">
    <property type="entry name" value="ABC_DR_subfamily_A"/>
    <property type="match status" value="1"/>
</dbReference>
<dbReference type="InterPro" id="IPR003439">
    <property type="entry name" value="ABC_transporter-like_ATP-bd"/>
</dbReference>
<dbReference type="AlphaFoldDB" id="A0A6I6CCC6"/>
<dbReference type="Proteomes" id="UP000424468">
    <property type="component" value="Chromosome"/>
</dbReference>
<proteinExistence type="inferred from homology"/>
<dbReference type="EMBL" id="CP046276">
    <property type="protein sequence ID" value="QGS51772.1"/>
    <property type="molecule type" value="Genomic_DNA"/>
</dbReference>
<dbReference type="PROSITE" id="PS00211">
    <property type="entry name" value="ABC_TRANSPORTER_1"/>
    <property type="match status" value="1"/>
</dbReference>
<evidence type="ECO:0000256" key="2">
    <source>
        <dbReference type="ARBA" id="ARBA00022448"/>
    </source>
</evidence>
<dbReference type="KEGG" id="stab:STABA_v1c04090"/>
<dbReference type="InterPro" id="IPR050763">
    <property type="entry name" value="ABC_transporter_ATP-binding"/>
</dbReference>
<dbReference type="PANTHER" id="PTHR42711">
    <property type="entry name" value="ABC TRANSPORTER ATP-BINDING PROTEIN"/>
    <property type="match status" value="1"/>
</dbReference>
<dbReference type="InterPro" id="IPR003593">
    <property type="entry name" value="AAA+_ATPase"/>
</dbReference>
<evidence type="ECO:0000313" key="7">
    <source>
        <dbReference type="Proteomes" id="UP000424468"/>
    </source>
</evidence>
<dbReference type="PROSITE" id="PS50893">
    <property type="entry name" value="ABC_TRANSPORTER_2"/>
    <property type="match status" value="1"/>
</dbReference>
<dbReference type="SUPFAM" id="SSF52540">
    <property type="entry name" value="P-loop containing nucleoside triphosphate hydrolases"/>
    <property type="match status" value="1"/>
</dbReference>
<keyword evidence="7" id="KW-1185">Reference proteome</keyword>
<reference evidence="6 7" key="1">
    <citation type="submission" date="2019-11" db="EMBL/GenBank/DDBJ databases">
        <title>Complete genome sequence of Spiroplasma tabanidicola TAUS-1 (DSM 22603).</title>
        <authorList>
            <person name="Huang C.-T."/>
            <person name="Lin Y.-C."/>
            <person name="Kuo C.-H."/>
        </authorList>
    </citation>
    <scope>NUCLEOTIDE SEQUENCE [LARGE SCALE GENOMIC DNA]</scope>
    <source>
        <strain evidence="6 7">TAUS-1</strain>
    </source>
</reference>
<dbReference type="GO" id="GO:0016887">
    <property type="term" value="F:ATP hydrolysis activity"/>
    <property type="evidence" value="ECO:0007669"/>
    <property type="project" value="InterPro"/>
</dbReference>
<keyword evidence="2" id="KW-0813">Transport</keyword>
<gene>
    <name evidence="6" type="ORF">STABA_v1c04090</name>
</gene>
<protein>
    <submittedName>
        <fullName evidence="6">ABC transporter ATP-binding protein</fullName>
    </submittedName>
</protein>
<name>A0A6I6CCC6_9MOLU</name>
<sequence length="242" mass="27960">MLEVKNLYKVFKNDVGVKDINLKFLPGEIIGILGPNGAGKSTLLKLIFKEYKKDSGEIIYQNEQGNLKGFSFFTDQSLFPKNVTLNFFCMYNAELAGIKPKEAKKRTEHLLKNLELDKYKNKTFRSLSAGMQKKAMLAVSLINDPEIIFFDEPTANLDIDSRKELISLIKDMKENNKSIIIASHILEELETLIDRVIVINKGKVVVNKKFDKEKENLELIYFESIKNEKRNKNFKDLMKWDK</sequence>
<comment type="similarity">
    <text evidence="1">Belongs to the ABC transporter superfamily.</text>
</comment>
<dbReference type="GO" id="GO:0005524">
    <property type="term" value="F:ATP binding"/>
    <property type="evidence" value="ECO:0007669"/>
    <property type="project" value="UniProtKB-KW"/>
</dbReference>
<dbReference type="Pfam" id="PF00005">
    <property type="entry name" value="ABC_tran"/>
    <property type="match status" value="1"/>
</dbReference>
<evidence type="ECO:0000313" key="6">
    <source>
        <dbReference type="EMBL" id="QGS51772.1"/>
    </source>
</evidence>
<feature type="domain" description="ABC transporter" evidence="5">
    <location>
        <begin position="2"/>
        <end position="226"/>
    </location>
</feature>
<keyword evidence="4 6" id="KW-0067">ATP-binding</keyword>
<dbReference type="InterPro" id="IPR027417">
    <property type="entry name" value="P-loop_NTPase"/>
</dbReference>
<dbReference type="InterPro" id="IPR017871">
    <property type="entry name" value="ABC_transporter-like_CS"/>
</dbReference>
<dbReference type="Gene3D" id="3.40.50.300">
    <property type="entry name" value="P-loop containing nucleotide triphosphate hydrolases"/>
    <property type="match status" value="1"/>
</dbReference>
<dbReference type="SMART" id="SM00382">
    <property type="entry name" value="AAA"/>
    <property type="match status" value="1"/>
</dbReference>